<evidence type="ECO:0000256" key="2">
    <source>
        <dbReference type="ARBA" id="ARBA00007639"/>
    </source>
</evidence>
<dbReference type="AlphaFoldDB" id="E1R9I5"/>
<name>E1R9I5_SEDSS</name>
<organism evidence="5 6">
    <name type="scientific">Sediminispirochaeta smaragdinae (strain DSM 11293 / JCM 15392 / SEBR 4228)</name>
    <name type="common">Spirochaeta smaragdinae</name>
    <dbReference type="NCBI Taxonomy" id="573413"/>
    <lineage>
        <taxon>Bacteria</taxon>
        <taxon>Pseudomonadati</taxon>
        <taxon>Spirochaetota</taxon>
        <taxon>Spirochaetia</taxon>
        <taxon>Spirochaetales</taxon>
        <taxon>Spirochaetaceae</taxon>
        <taxon>Sediminispirochaeta</taxon>
    </lineage>
</organism>
<sequence>MKNVRFQSVCMFAVLILLSSCWGGREKENGKKEEGKVTIGFSIATDTFIIERWNKDIKIFTTAAKNLGAEVILQLSAGGAKAQIDQIHYLLEKDIDILVVLAHDTSLLAGAIKEVRDRRIPVLAYDRLIMGVPVNAYISFDNREVGRLFGKALTSKVPRGNYLIVNGSIRDNNSYEVNDGLHEIIDPYIEAGQIHIVDELWLEQWSGDEATVRVREVLERTTDIDAISAGNDQIANAAIQLLAERRMAGDVAVVGQDADLLSCQRVVEGLQIMTVYKPIEKLASRAAALAVELAKGEMPDPDRMVENDSGVKIPFFVEMPRAVFKENMDETVIRDGFHSVEDVYRDQQGEF</sequence>
<dbReference type="InterPro" id="IPR050555">
    <property type="entry name" value="Bact_Solute-Bind_Prot2"/>
</dbReference>
<dbReference type="KEGG" id="ssm:Spirs_4072"/>
<keyword evidence="6" id="KW-1185">Reference proteome</keyword>
<dbReference type="RefSeq" id="WP_013256610.1">
    <property type="nucleotide sequence ID" value="NC_014364.1"/>
</dbReference>
<dbReference type="Gene3D" id="3.40.50.2300">
    <property type="match status" value="2"/>
</dbReference>
<dbReference type="PANTHER" id="PTHR30036:SF1">
    <property type="entry name" value="D-XYLOSE-BINDING PERIPLASMIC PROTEIN"/>
    <property type="match status" value="1"/>
</dbReference>
<dbReference type="InterPro" id="IPR028082">
    <property type="entry name" value="Peripla_BP_I"/>
</dbReference>
<evidence type="ECO:0000313" key="5">
    <source>
        <dbReference type="EMBL" id="ADK83154.1"/>
    </source>
</evidence>
<dbReference type="SUPFAM" id="SSF53822">
    <property type="entry name" value="Periplasmic binding protein-like I"/>
    <property type="match status" value="1"/>
</dbReference>
<evidence type="ECO:0000259" key="4">
    <source>
        <dbReference type="Pfam" id="PF13407"/>
    </source>
</evidence>
<dbReference type="InterPro" id="IPR025997">
    <property type="entry name" value="SBP_2_dom"/>
</dbReference>
<dbReference type="GO" id="GO:0030288">
    <property type="term" value="C:outer membrane-bounded periplasmic space"/>
    <property type="evidence" value="ECO:0007669"/>
    <property type="project" value="TreeGrafter"/>
</dbReference>
<evidence type="ECO:0000256" key="1">
    <source>
        <dbReference type="ARBA" id="ARBA00004196"/>
    </source>
</evidence>
<dbReference type="STRING" id="573413.Spirs_4072"/>
<dbReference type="Proteomes" id="UP000002318">
    <property type="component" value="Chromosome"/>
</dbReference>
<dbReference type="PANTHER" id="PTHR30036">
    <property type="entry name" value="D-XYLOSE-BINDING PERIPLASMIC PROTEIN"/>
    <property type="match status" value="1"/>
</dbReference>
<comment type="subcellular location">
    <subcellularLocation>
        <location evidence="1">Cell envelope</location>
    </subcellularLocation>
</comment>
<dbReference type="GO" id="GO:0030246">
    <property type="term" value="F:carbohydrate binding"/>
    <property type="evidence" value="ECO:0007669"/>
    <property type="project" value="TreeGrafter"/>
</dbReference>
<dbReference type="EMBL" id="CP002116">
    <property type="protein sequence ID" value="ADK83154.1"/>
    <property type="molecule type" value="Genomic_DNA"/>
</dbReference>
<dbReference type="Pfam" id="PF13407">
    <property type="entry name" value="Peripla_BP_4"/>
    <property type="match status" value="1"/>
</dbReference>
<proteinExistence type="inferred from homology"/>
<evidence type="ECO:0000256" key="3">
    <source>
        <dbReference type="ARBA" id="ARBA00022729"/>
    </source>
</evidence>
<feature type="domain" description="Periplasmic binding protein" evidence="4">
    <location>
        <begin position="53"/>
        <end position="297"/>
    </location>
</feature>
<dbReference type="HOGENOM" id="CLU_037628_13_0_12"/>
<protein>
    <submittedName>
        <fullName evidence="5">D-xylose ABC transporter (Substrate-binding protein)</fullName>
    </submittedName>
</protein>
<reference evidence="5 6" key="1">
    <citation type="journal article" date="2010" name="Stand. Genomic Sci.">
        <title>Complete genome sequence of Spirochaeta smaragdinae type strain (SEBR 4228).</title>
        <authorList>
            <person name="Mavromatis K."/>
            <person name="Yasawong M."/>
            <person name="Chertkov O."/>
            <person name="Lapidus A."/>
            <person name="Lucas S."/>
            <person name="Nolan M."/>
            <person name="Del Rio T.G."/>
            <person name="Tice H."/>
            <person name="Cheng J.F."/>
            <person name="Pitluck S."/>
            <person name="Liolios K."/>
            <person name="Ivanova N."/>
            <person name="Tapia R."/>
            <person name="Han C."/>
            <person name="Bruce D."/>
            <person name="Goodwin L."/>
            <person name="Pati A."/>
            <person name="Chen A."/>
            <person name="Palaniappan K."/>
            <person name="Land M."/>
            <person name="Hauser L."/>
            <person name="Chang Y.J."/>
            <person name="Jeffries C.D."/>
            <person name="Detter J.C."/>
            <person name="Rohde M."/>
            <person name="Brambilla E."/>
            <person name="Spring S."/>
            <person name="Goker M."/>
            <person name="Sikorski J."/>
            <person name="Woyke T."/>
            <person name="Bristow J."/>
            <person name="Eisen J.A."/>
            <person name="Markowitz V."/>
            <person name="Hugenholtz P."/>
            <person name="Klenk H.P."/>
            <person name="Kyrpides N.C."/>
        </authorList>
    </citation>
    <scope>NUCLEOTIDE SEQUENCE [LARGE SCALE GENOMIC DNA]</scope>
    <source>
        <strain evidence="6">DSM 11293 / JCM 15392 / SEBR 4228</strain>
    </source>
</reference>
<evidence type="ECO:0000313" key="6">
    <source>
        <dbReference type="Proteomes" id="UP000002318"/>
    </source>
</evidence>
<comment type="similarity">
    <text evidence="2">Belongs to the bacterial solute-binding protein 2 family.</text>
</comment>
<keyword evidence="3" id="KW-0732">Signal</keyword>
<accession>E1R9I5</accession>
<gene>
    <name evidence="5" type="ordered locus">Spirs_4072</name>
</gene>
<dbReference type="PROSITE" id="PS51257">
    <property type="entry name" value="PROKAR_LIPOPROTEIN"/>
    <property type="match status" value="1"/>
</dbReference>
<dbReference type="eggNOG" id="COG4213">
    <property type="taxonomic scope" value="Bacteria"/>
</dbReference>